<feature type="transmembrane region" description="Helical" evidence="1">
    <location>
        <begin position="83"/>
        <end position="102"/>
    </location>
</feature>
<gene>
    <name evidence="2" type="ORF">KQI82_12560</name>
</gene>
<keyword evidence="1" id="KW-1133">Transmembrane helix</keyword>
<evidence type="ECO:0000313" key="2">
    <source>
        <dbReference type="EMBL" id="MBU5627742.1"/>
    </source>
</evidence>
<keyword evidence="1" id="KW-0472">Membrane</keyword>
<proteinExistence type="predicted"/>
<keyword evidence="1" id="KW-0812">Transmembrane</keyword>
<evidence type="ECO:0000313" key="3">
    <source>
        <dbReference type="Proteomes" id="UP000787672"/>
    </source>
</evidence>
<protein>
    <submittedName>
        <fullName evidence="2">Uncharacterized protein</fullName>
    </submittedName>
</protein>
<accession>A0ABS6FDV7</accession>
<name>A0ABS6FDV7_9FIRM</name>
<dbReference type="RefSeq" id="WP_216633080.1">
    <property type="nucleotide sequence ID" value="NZ_JAHLQN010000001.1"/>
</dbReference>
<keyword evidence="3" id="KW-1185">Reference proteome</keyword>
<sequence length="107" mass="12310">MNNSRKEMEKNMRHVLSLLDNTAELPHLSDTERYALKQCQEKGYVEGLRVSTMESGRVVVDYAHPRLTIDGLKFLYPYKDWKFVTPTVIAIIELIVIIIQTIQNAGC</sequence>
<comment type="caution">
    <text evidence="2">The sequence shown here is derived from an EMBL/GenBank/DDBJ whole genome shotgun (WGS) entry which is preliminary data.</text>
</comment>
<dbReference type="Proteomes" id="UP000787672">
    <property type="component" value="Unassembled WGS sequence"/>
</dbReference>
<evidence type="ECO:0000256" key="1">
    <source>
        <dbReference type="SAM" id="Phobius"/>
    </source>
</evidence>
<organism evidence="2 3">
    <name type="scientific">Dysosmobacter acutus</name>
    <dbReference type="NCBI Taxonomy" id="2841504"/>
    <lineage>
        <taxon>Bacteria</taxon>
        <taxon>Bacillati</taxon>
        <taxon>Bacillota</taxon>
        <taxon>Clostridia</taxon>
        <taxon>Eubacteriales</taxon>
        <taxon>Oscillospiraceae</taxon>
        <taxon>Dysosmobacter</taxon>
    </lineage>
</organism>
<dbReference type="EMBL" id="JAHLQN010000001">
    <property type="protein sequence ID" value="MBU5627742.1"/>
    <property type="molecule type" value="Genomic_DNA"/>
</dbReference>
<reference evidence="2 3" key="1">
    <citation type="submission" date="2021-06" db="EMBL/GenBank/DDBJ databases">
        <authorList>
            <person name="Sun Q."/>
            <person name="Li D."/>
        </authorList>
    </citation>
    <scope>NUCLEOTIDE SEQUENCE [LARGE SCALE GENOMIC DNA]</scope>
    <source>
        <strain evidence="2 3">MSJ-2</strain>
    </source>
</reference>